<dbReference type="PANTHER" id="PTHR43214:SF43">
    <property type="entry name" value="TWO-COMPONENT RESPONSE REGULATOR"/>
    <property type="match status" value="1"/>
</dbReference>
<dbReference type="InterPro" id="IPR039420">
    <property type="entry name" value="WalR-like"/>
</dbReference>
<organism evidence="6 7">
    <name type="scientific">Gracilimonas mengyeensis</name>
    <dbReference type="NCBI Taxonomy" id="1302730"/>
    <lineage>
        <taxon>Bacteria</taxon>
        <taxon>Pseudomonadati</taxon>
        <taxon>Balneolota</taxon>
        <taxon>Balneolia</taxon>
        <taxon>Balneolales</taxon>
        <taxon>Balneolaceae</taxon>
        <taxon>Gracilimonas</taxon>
    </lineage>
</organism>
<dbReference type="InterPro" id="IPR011006">
    <property type="entry name" value="CheY-like_superfamily"/>
</dbReference>
<dbReference type="PROSITE" id="PS50043">
    <property type="entry name" value="HTH_LUXR_2"/>
    <property type="match status" value="1"/>
</dbReference>
<dbReference type="CDD" id="cd06170">
    <property type="entry name" value="LuxR_C_like"/>
    <property type="match status" value="1"/>
</dbReference>
<name>A0A521EEB9_9BACT</name>
<evidence type="ECO:0000259" key="5">
    <source>
        <dbReference type="PROSITE" id="PS50110"/>
    </source>
</evidence>
<feature type="domain" description="Response regulatory" evidence="5">
    <location>
        <begin position="3"/>
        <end position="120"/>
    </location>
</feature>
<dbReference type="InterPro" id="IPR058245">
    <property type="entry name" value="NreC/VraR/RcsB-like_REC"/>
</dbReference>
<sequence>MINVVLVDDHKVFLQGVESLLSSDPELNVLKKFTDGTDFFRYMKEGEHPDVLLLDIEMKGISGVEVAENVIQLYPEVHVIMLSTYFSEEFVDKLVNTGISGYLLKSTDFEDLIKAIKNVANGKFSCSPEIMDILVKGYKSAGSADKGDSEEDDGPLTERELEMLQLIADEYTTKEIAEKIYISEHTVKTHRKNLMQKLDVKNTAGLVKKGYILGLIE</sequence>
<dbReference type="PROSITE" id="PS50110">
    <property type="entry name" value="RESPONSE_REGULATORY"/>
    <property type="match status" value="1"/>
</dbReference>
<keyword evidence="2" id="KW-0238">DNA-binding</keyword>
<dbReference type="RefSeq" id="WP_142455131.1">
    <property type="nucleotide sequence ID" value="NZ_FXTP01000011.1"/>
</dbReference>
<feature type="domain" description="HTH luxR-type" evidence="4">
    <location>
        <begin position="149"/>
        <end position="214"/>
    </location>
</feature>
<dbReference type="InterPro" id="IPR000792">
    <property type="entry name" value="Tscrpt_reg_LuxR_C"/>
</dbReference>
<dbReference type="Pfam" id="PF00072">
    <property type="entry name" value="Response_reg"/>
    <property type="match status" value="1"/>
</dbReference>
<dbReference type="SMART" id="SM00421">
    <property type="entry name" value="HTH_LUXR"/>
    <property type="match status" value="1"/>
</dbReference>
<dbReference type="SMART" id="SM00448">
    <property type="entry name" value="REC"/>
    <property type="match status" value="1"/>
</dbReference>
<dbReference type="PANTHER" id="PTHR43214">
    <property type="entry name" value="TWO-COMPONENT RESPONSE REGULATOR"/>
    <property type="match status" value="1"/>
</dbReference>
<keyword evidence="7" id="KW-1185">Reference proteome</keyword>
<dbReference type="Pfam" id="PF00196">
    <property type="entry name" value="GerE"/>
    <property type="match status" value="1"/>
</dbReference>
<evidence type="ECO:0000313" key="7">
    <source>
        <dbReference type="Proteomes" id="UP000317557"/>
    </source>
</evidence>
<dbReference type="GO" id="GO:0006355">
    <property type="term" value="P:regulation of DNA-templated transcription"/>
    <property type="evidence" value="ECO:0007669"/>
    <property type="project" value="InterPro"/>
</dbReference>
<dbReference type="AlphaFoldDB" id="A0A521EEB9"/>
<evidence type="ECO:0000259" key="4">
    <source>
        <dbReference type="PROSITE" id="PS50043"/>
    </source>
</evidence>
<evidence type="ECO:0000256" key="3">
    <source>
        <dbReference type="PROSITE-ProRule" id="PRU00169"/>
    </source>
</evidence>
<dbReference type="CDD" id="cd17535">
    <property type="entry name" value="REC_NarL-like"/>
    <property type="match status" value="1"/>
</dbReference>
<dbReference type="OrthoDB" id="9797341at2"/>
<evidence type="ECO:0000313" key="6">
    <source>
        <dbReference type="EMBL" id="SMO82248.1"/>
    </source>
</evidence>
<dbReference type="EMBL" id="FXTP01000011">
    <property type="protein sequence ID" value="SMO82248.1"/>
    <property type="molecule type" value="Genomic_DNA"/>
</dbReference>
<evidence type="ECO:0000256" key="1">
    <source>
        <dbReference type="ARBA" id="ARBA00022553"/>
    </source>
</evidence>
<dbReference type="Gene3D" id="3.40.50.2300">
    <property type="match status" value="1"/>
</dbReference>
<gene>
    <name evidence="6" type="ORF">SAMN06265219_111138</name>
</gene>
<dbReference type="InterPro" id="IPR001789">
    <property type="entry name" value="Sig_transdc_resp-reg_receiver"/>
</dbReference>
<reference evidence="6 7" key="1">
    <citation type="submission" date="2017-05" db="EMBL/GenBank/DDBJ databases">
        <authorList>
            <person name="Varghese N."/>
            <person name="Submissions S."/>
        </authorList>
    </citation>
    <scope>NUCLEOTIDE SEQUENCE [LARGE SCALE GENOMIC DNA]</scope>
    <source>
        <strain evidence="6 7">DSM 21985</strain>
    </source>
</reference>
<proteinExistence type="predicted"/>
<dbReference type="SUPFAM" id="SSF46894">
    <property type="entry name" value="C-terminal effector domain of the bipartite response regulators"/>
    <property type="match status" value="1"/>
</dbReference>
<keyword evidence="1 3" id="KW-0597">Phosphoprotein</keyword>
<dbReference type="SUPFAM" id="SSF52172">
    <property type="entry name" value="CheY-like"/>
    <property type="match status" value="1"/>
</dbReference>
<dbReference type="Proteomes" id="UP000317557">
    <property type="component" value="Unassembled WGS sequence"/>
</dbReference>
<dbReference type="PRINTS" id="PR00038">
    <property type="entry name" value="HTHLUXR"/>
</dbReference>
<protein>
    <submittedName>
        <fullName evidence="6">Two component transcriptional regulator, LuxR family</fullName>
    </submittedName>
</protein>
<dbReference type="InterPro" id="IPR016032">
    <property type="entry name" value="Sig_transdc_resp-reg_C-effctor"/>
</dbReference>
<dbReference type="GO" id="GO:0000160">
    <property type="term" value="P:phosphorelay signal transduction system"/>
    <property type="evidence" value="ECO:0007669"/>
    <property type="project" value="InterPro"/>
</dbReference>
<feature type="modified residue" description="4-aspartylphosphate" evidence="3">
    <location>
        <position position="55"/>
    </location>
</feature>
<accession>A0A521EEB9</accession>
<evidence type="ECO:0000256" key="2">
    <source>
        <dbReference type="ARBA" id="ARBA00023125"/>
    </source>
</evidence>
<dbReference type="GO" id="GO:0003677">
    <property type="term" value="F:DNA binding"/>
    <property type="evidence" value="ECO:0007669"/>
    <property type="project" value="UniProtKB-KW"/>
</dbReference>